<protein>
    <submittedName>
        <fullName evidence="1">Uncharacterized protein</fullName>
    </submittedName>
</protein>
<gene>
    <name evidence="1" type="ORF">METZ01_LOCUS344056</name>
</gene>
<sequence>VASRLYYRSKDGQIVLEQNGLTLMSYKSVNDLVESHIKGLLAIRNRDGKDTSELLSQYQSCSDSGRS</sequence>
<feature type="non-terminal residue" evidence="1">
    <location>
        <position position="1"/>
    </location>
</feature>
<dbReference type="EMBL" id="UINC01118221">
    <property type="protein sequence ID" value="SVC91202.1"/>
    <property type="molecule type" value="Genomic_DNA"/>
</dbReference>
<accession>A0A382R229</accession>
<evidence type="ECO:0000313" key="1">
    <source>
        <dbReference type="EMBL" id="SVC91202.1"/>
    </source>
</evidence>
<name>A0A382R229_9ZZZZ</name>
<dbReference type="AlphaFoldDB" id="A0A382R229"/>
<organism evidence="1">
    <name type="scientific">marine metagenome</name>
    <dbReference type="NCBI Taxonomy" id="408172"/>
    <lineage>
        <taxon>unclassified sequences</taxon>
        <taxon>metagenomes</taxon>
        <taxon>ecological metagenomes</taxon>
    </lineage>
</organism>
<reference evidence="1" key="1">
    <citation type="submission" date="2018-05" db="EMBL/GenBank/DDBJ databases">
        <authorList>
            <person name="Lanie J.A."/>
            <person name="Ng W.-L."/>
            <person name="Kazmierczak K.M."/>
            <person name="Andrzejewski T.M."/>
            <person name="Davidsen T.M."/>
            <person name="Wayne K.J."/>
            <person name="Tettelin H."/>
            <person name="Glass J.I."/>
            <person name="Rusch D."/>
            <person name="Podicherti R."/>
            <person name="Tsui H.-C.T."/>
            <person name="Winkler M.E."/>
        </authorList>
    </citation>
    <scope>NUCLEOTIDE SEQUENCE</scope>
</reference>
<proteinExistence type="predicted"/>